<dbReference type="Proteomes" id="UP001159363">
    <property type="component" value="Chromosome 11"/>
</dbReference>
<evidence type="ECO:0000313" key="3">
    <source>
        <dbReference type="Proteomes" id="UP001159363"/>
    </source>
</evidence>
<keyword evidence="3" id="KW-1185">Reference proteome</keyword>
<reference evidence="2 3" key="1">
    <citation type="submission" date="2023-02" db="EMBL/GenBank/DDBJ databases">
        <title>LHISI_Scaffold_Assembly.</title>
        <authorList>
            <person name="Stuart O.P."/>
            <person name="Cleave R."/>
            <person name="Magrath M.J.L."/>
            <person name="Mikheyev A.S."/>
        </authorList>
    </citation>
    <scope>NUCLEOTIDE SEQUENCE [LARGE SCALE GENOMIC DNA]</scope>
    <source>
        <strain evidence="2">Daus_M_001</strain>
        <tissue evidence="2">Leg muscle</tissue>
    </source>
</reference>
<sequence>MHHILQTVDAVDASDTQSDSGVGEALKKIGMVSGTEGPTSDIYRFTGQLLETISFLVSLRTKYQYDVKCHCKWESDVHCLPQHVTSVHLRNSTPPAAASIKSLINTHSRSHARKRHGFSLGGVAVRMGGGEESGRSPIDMGDYEYAGCAGGDGETALTDGGEYDVGEYDSEGLGVGGGGEVSEAAAGWMAGGHDWTFMEVEAAPAARGSGRRHITSTTAERGSRRRRNGADVEGPDSLETAEGTHMPLDLTNERRRQNESTYHSPTTPEKHFKIIRSLQHGNVRSCLLTCSVVKNAGSVGVCVDITVVLLVHSIPDTILYIAAFISDGSSTNWLDYSPSNLANRVRFPAGSPPPSGFSHVGIVPDDAVGRRVFSGISRFLRPFIQALQYTHLASPSLALETSLLRAARVSSLTRLLCTNALRCPSSRWPVPAVTPEGGLIGCQVSRGAMLMKELTSSTSVSHKH</sequence>
<feature type="region of interest" description="Disordered" evidence="1">
    <location>
        <begin position="204"/>
        <end position="269"/>
    </location>
</feature>
<evidence type="ECO:0000256" key="1">
    <source>
        <dbReference type="SAM" id="MobiDB-lite"/>
    </source>
</evidence>
<evidence type="ECO:0000313" key="2">
    <source>
        <dbReference type="EMBL" id="KAJ8871766.1"/>
    </source>
</evidence>
<organism evidence="2 3">
    <name type="scientific">Dryococelus australis</name>
    <dbReference type="NCBI Taxonomy" id="614101"/>
    <lineage>
        <taxon>Eukaryota</taxon>
        <taxon>Metazoa</taxon>
        <taxon>Ecdysozoa</taxon>
        <taxon>Arthropoda</taxon>
        <taxon>Hexapoda</taxon>
        <taxon>Insecta</taxon>
        <taxon>Pterygota</taxon>
        <taxon>Neoptera</taxon>
        <taxon>Polyneoptera</taxon>
        <taxon>Phasmatodea</taxon>
        <taxon>Verophasmatodea</taxon>
        <taxon>Anareolatae</taxon>
        <taxon>Phasmatidae</taxon>
        <taxon>Eurycanthinae</taxon>
        <taxon>Dryococelus</taxon>
    </lineage>
</organism>
<comment type="caution">
    <text evidence="2">The sequence shown here is derived from an EMBL/GenBank/DDBJ whole genome shotgun (WGS) entry which is preliminary data.</text>
</comment>
<name>A0ABQ9GIC7_9NEOP</name>
<feature type="region of interest" description="Disordered" evidence="1">
    <location>
        <begin position="1"/>
        <end position="21"/>
    </location>
</feature>
<gene>
    <name evidence="2" type="ORF">PR048_028106</name>
</gene>
<proteinExistence type="predicted"/>
<accession>A0ABQ9GIC7</accession>
<protein>
    <submittedName>
        <fullName evidence="2">Uncharacterized protein</fullName>
    </submittedName>
</protein>
<dbReference type="EMBL" id="JARBHB010000012">
    <property type="protein sequence ID" value="KAJ8871766.1"/>
    <property type="molecule type" value="Genomic_DNA"/>
</dbReference>